<organism evidence="3 4">
    <name type="scientific">Planomonospora corallina</name>
    <dbReference type="NCBI Taxonomy" id="1806052"/>
    <lineage>
        <taxon>Bacteria</taxon>
        <taxon>Bacillati</taxon>
        <taxon>Actinomycetota</taxon>
        <taxon>Actinomycetes</taxon>
        <taxon>Streptosporangiales</taxon>
        <taxon>Streptosporangiaceae</taxon>
        <taxon>Planomonospora</taxon>
    </lineage>
</organism>
<feature type="compositionally biased region" description="Basic and acidic residues" evidence="1">
    <location>
        <begin position="172"/>
        <end position="182"/>
    </location>
</feature>
<protein>
    <submittedName>
        <fullName evidence="3">MFS transporter</fullName>
    </submittedName>
</protein>
<reference evidence="4" key="1">
    <citation type="journal article" date="2019" name="Int. J. Syst. Evol. Microbiol.">
        <title>The Global Catalogue of Microorganisms (GCM) 10K type strain sequencing project: providing services to taxonomists for standard genome sequencing and annotation.</title>
        <authorList>
            <consortium name="The Broad Institute Genomics Platform"/>
            <consortium name="The Broad Institute Genome Sequencing Center for Infectious Disease"/>
            <person name="Wu L."/>
            <person name="Ma J."/>
        </authorList>
    </citation>
    <scope>NUCLEOTIDE SEQUENCE [LARGE SCALE GENOMIC DNA]</scope>
    <source>
        <strain evidence="4">TBRC 4489</strain>
    </source>
</reference>
<dbReference type="EMBL" id="JBHSBM010000019">
    <property type="protein sequence ID" value="MFC4060290.1"/>
    <property type="molecule type" value="Genomic_DNA"/>
</dbReference>
<proteinExistence type="predicted"/>
<dbReference type="InterPro" id="IPR036259">
    <property type="entry name" value="MFS_trans_sf"/>
</dbReference>
<feature type="transmembrane region" description="Helical" evidence="2">
    <location>
        <begin position="6"/>
        <end position="29"/>
    </location>
</feature>
<evidence type="ECO:0000313" key="3">
    <source>
        <dbReference type="EMBL" id="MFC4060290.1"/>
    </source>
</evidence>
<accession>A0ABV8I8T4</accession>
<keyword evidence="2" id="KW-0812">Transmembrane</keyword>
<keyword evidence="2" id="KW-0472">Membrane</keyword>
<comment type="caution">
    <text evidence="3">The sequence shown here is derived from an EMBL/GenBank/DDBJ whole genome shotgun (WGS) entry which is preliminary data.</text>
</comment>
<keyword evidence="2" id="KW-1133">Transmembrane helix</keyword>
<evidence type="ECO:0000256" key="1">
    <source>
        <dbReference type="SAM" id="MobiDB-lite"/>
    </source>
</evidence>
<feature type="compositionally biased region" description="Low complexity" evidence="1">
    <location>
        <begin position="119"/>
        <end position="147"/>
    </location>
</feature>
<evidence type="ECO:0000256" key="2">
    <source>
        <dbReference type="SAM" id="Phobius"/>
    </source>
</evidence>
<keyword evidence="4" id="KW-1185">Reference proteome</keyword>
<dbReference type="SUPFAM" id="SSF103473">
    <property type="entry name" value="MFS general substrate transporter"/>
    <property type="match status" value="1"/>
</dbReference>
<gene>
    <name evidence="3" type="ORF">ACFOWE_18460</name>
</gene>
<evidence type="ECO:0000313" key="4">
    <source>
        <dbReference type="Proteomes" id="UP001595850"/>
    </source>
</evidence>
<feature type="region of interest" description="Disordered" evidence="1">
    <location>
        <begin position="100"/>
        <end position="190"/>
    </location>
</feature>
<feature type="transmembrane region" description="Helical" evidence="2">
    <location>
        <begin position="72"/>
        <end position="89"/>
    </location>
</feature>
<dbReference type="Proteomes" id="UP001595850">
    <property type="component" value="Unassembled WGS sequence"/>
</dbReference>
<feature type="transmembrane region" description="Helical" evidence="2">
    <location>
        <begin position="41"/>
        <end position="66"/>
    </location>
</feature>
<sequence>VFTLWTAVAVALAAAFAQGLGKLALDAIVQREIGEEVRSSTFGVVEAFLQVAWVVGGLVGLLLSLFARGPGGLATMAAVLAGSLGWLLLRRRRRLEARDARARAARAAAHAQAPPPASSPASSPSPATATVAGAGDAPESPESAESPASRKPEKAARRRRRRPAGTTTAVIPHDDAPTEKHTKPLTNPHG</sequence>
<name>A0ABV8I8T4_9ACTN</name>
<feature type="non-terminal residue" evidence="3">
    <location>
        <position position="1"/>
    </location>
</feature>